<protein>
    <submittedName>
        <fullName evidence="1">Uncharacterized protein</fullName>
    </submittedName>
</protein>
<gene>
    <name evidence="1" type="ORF">NPIL_486231</name>
</gene>
<keyword evidence="2" id="KW-1185">Reference proteome</keyword>
<evidence type="ECO:0000313" key="2">
    <source>
        <dbReference type="Proteomes" id="UP000887013"/>
    </source>
</evidence>
<reference evidence="1" key="1">
    <citation type="submission" date="2020-08" db="EMBL/GenBank/DDBJ databases">
        <title>Multicomponent nature underlies the extraordinary mechanical properties of spider dragline silk.</title>
        <authorList>
            <person name="Kono N."/>
            <person name="Nakamura H."/>
            <person name="Mori M."/>
            <person name="Yoshida Y."/>
            <person name="Ohtoshi R."/>
            <person name="Malay A.D."/>
            <person name="Moran D.A.P."/>
            <person name="Tomita M."/>
            <person name="Numata K."/>
            <person name="Arakawa K."/>
        </authorList>
    </citation>
    <scope>NUCLEOTIDE SEQUENCE</scope>
</reference>
<dbReference type="EMBL" id="BMAW01111706">
    <property type="protein sequence ID" value="GFT49225.1"/>
    <property type="molecule type" value="Genomic_DNA"/>
</dbReference>
<sequence>MVTSFFKSKSTIILKTSLVLKLLALSEIIQHNPLSYKLLARCKELVWQHKCSKVLEKHLFSKDEWSQESNRVENVTKYLQYKSFDTASIGKKVYQFDKIKKDHVLVWILGYSQNLRRSTTSNIDGFVFLSLYTFSPPSFRKFY</sequence>
<proteinExistence type="predicted"/>
<accession>A0A8X6P4X6</accession>
<evidence type="ECO:0000313" key="1">
    <source>
        <dbReference type="EMBL" id="GFT49225.1"/>
    </source>
</evidence>
<dbReference type="AlphaFoldDB" id="A0A8X6P4X6"/>
<organism evidence="1 2">
    <name type="scientific">Nephila pilipes</name>
    <name type="common">Giant wood spider</name>
    <name type="synonym">Nephila maculata</name>
    <dbReference type="NCBI Taxonomy" id="299642"/>
    <lineage>
        <taxon>Eukaryota</taxon>
        <taxon>Metazoa</taxon>
        <taxon>Ecdysozoa</taxon>
        <taxon>Arthropoda</taxon>
        <taxon>Chelicerata</taxon>
        <taxon>Arachnida</taxon>
        <taxon>Araneae</taxon>
        <taxon>Araneomorphae</taxon>
        <taxon>Entelegynae</taxon>
        <taxon>Araneoidea</taxon>
        <taxon>Nephilidae</taxon>
        <taxon>Nephila</taxon>
    </lineage>
</organism>
<name>A0A8X6P4X6_NEPPI</name>
<comment type="caution">
    <text evidence="1">The sequence shown here is derived from an EMBL/GenBank/DDBJ whole genome shotgun (WGS) entry which is preliminary data.</text>
</comment>
<dbReference type="Proteomes" id="UP000887013">
    <property type="component" value="Unassembled WGS sequence"/>
</dbReference>